<dbReference type="GO" id="GO:0030154">
    <property type="term" value="P:cell differentiation"/>
    <property type="evidence" value="ECO:0007669"/>
    <property type="project" value="UniProtKB-KW"/>
</dbReference>
<feature type="compositionally biased region" description="Basic and acidic residues" evidence="7">
    <location>
        <begin position="294"/>
        <end position="303"/>
    </location>
</feature>
<evidence type="ECO:0008006" key="10">
    <source>
        <dbReference type="Google" id="ProtNLM"/>
    </source>
</evidence>
<evidence type="ECO:0000256" key="4">
    <source>
        <dbReference type="ARBA" id="ARBA00023054"/>
    </source>
</evidence>
<gene>
    <name evidence="8" type="ORF">CRG98_026808</name>
</gene>
<feature type="coiled-coil region" evidence="6">
    <location>
        <begin position="446"/>
        <end position="501"/>
    </location>
</feature>
<dbReference type="GO" id="GO:0009908">
    <property type="term" value="P:flower development"/>
    <property type="evidence" value="ECO:0007669"/>
    <property type="project" value="UniProtKB-KW"/>
</dbReference>
<evidence type="ECO:0000256" key="1">
    <source>
        <dbReference type="ARBA" id="ARBA00005405"/>
    </source>
</evidence>
<comment type="similarity">
    <text evidence="1">Belongs to the FLX family.</text>
</comment>
<dbReference type="EMBL" id="PGOL01001895">
    <property type="protein sequence ID" value="PKI52808.1"/>
    <property type="molecule type" value="Genomic_DNA"/>
</dbReference>
<keyword evidence="4 6" id="KW-0175">Coiled coil</keyword>
<keyword evidence="2" id="KW-0217">Developmental protein</keyword>
<keyword evidence="5" id="KW-0287">Flowering</keyword>
<organism evidence="8 9">
    <name type="scientific">Punica granatum</name>
    <name type="common">Pomegranate</name>
    <dbReference type="NCBI Taxonomy" id="22663"/>
    <lineage>
        <taxon>Eukaryota</taxon>
        <taxon>Viridiplantae</taxon>
        <taxon>Streptophyta</taxon>
        <taxon>Embryophyta</taxon>
        <taxon>Tracheophyta</taxon>
        <taxon>Spermatophyta</taxon>
        <taxon>Magnoliopsida</taxon>
        <taxon>eudicotyledons</taxon>
        <taxon>Gunneridae</taxon>
        <taxon>Pentapetalae</taxon>
        <taxon>rosids</taxon>
        <taxon>malvids</taxon>
        <taxon>Myrtales</taxon>
        <taxon>Lythraceae</taxon>
        <taxon>Punica</taxon>
    </lineage>
</organism>
<dbReference type="STRING" id="22663.A0A2I0J9A0"/>
<evidence type="ECO:0000313" key="8">
    <source>
        <dbReference type="EMBL" id="PKI52808.1"/>
    </source>
</evidence>
<evidence type="ECO:0000256" key="6">
    <source>
        <dbReference type="SAM" id="Coils"/>
    </source>
</evidence>
<evidence type="ECO:0000256" key="5">
    <source>
        <dbReference type="ARBA" id="ARBA00023089"/>
    </source>
</evidence>
<feature type="compositionally biased region" description="Polar residues" evidence="7">
    <location>
        <begin position="304"/>
        <end position="318"/>
    </location>
</feature>
<proteinExistence type="inferred from homology"/>
<feature type="coiled-coil region" evidence="6">
    <location>
        <begin position="537"/>
        <end position="623"/>
    </location>
</feature>
<feature type="region of interest" description="Disordered" evidence="7">
    <location>
        <begin position="373"/>
        <end position="420"/>
    </location>
</feature>
<dbReference type="PANTHER" id="PTHR33405:SF18">
    <property type="entry name" value="PROTEIN FLX-LIKE 4"/>
    <property type="match status" value="1"/>
</dbReference>
<feature type="region of interest" description="Disordered" evidence="7">
    <location>
        <begin position="294"/>
        <end position="325"/>
    </location>
</feature>
<keyword evidence="3" id="KW-0221">Differentiation</keyword>
<protein>
    <recommendedName>
        <fullName evidence="10">Protein FLX-like 4</fullName>
    </recommendedName>
</protein>
<comment type="caution">
    <text evidence="8">The sequence shown here is derived from an EMBL/GenBank/DDBJ whole genome shotgun (WGS) entry which is preliminary data.</text>
</comment>
<reference evidence="8 9" key="1">
    <citation type="submission" date="2017-11" db="EMBL/GenBank/DDBJ databases">
        <title>De-novo sequencing of pomegranate (Punica granatum L.) genome.</title>
        <authorList>
            <person name="Akparov Z."/>
            <person name="Amiraslanov A."/>
            <person name="Hajiyeva S."/>
            <person name="Abbasov M."/>
            <person name="Kaur K."/>
            <person name="Hamwieh A."/>
            <person name="Solovyev V."/>
            <person name="Salamov A."/>
            <person name="Braich B."/>
            <person name="Kosarev P."/>
            <person name="Mahmoud A."/>
            <person name="Hajiyev E."/>
            <person name="Babayeva S."/>
            <person name="Izzatullayeva V."/>
            <person name="Mammadov A."/>
            <person name="Mammadov A."/>
            <person name="Sharifova S."/>
            <person name="Ojaghi J."/>
            <person name="Eynullazada K."/>
            <person name="Bayramov B."/>
            <person name="Abdulazimova A."/>
            <person name="Shahmuradov I."/>
        </authorList>
    </citation>
    <scope>NUCLEOTIDE SEQUENCE [LARGE SCALE GENOMIC DNA]</scope>
    <source>
        <strain evidence="9">cv. AG2017</strain>
        <tissue evidence="8">Leaf</tissue>
    </source>
</reference>
<evidence type="ECO:0000313" key="9">
    <source>
        <dbReference type="Proteomes" id="UP000233551"/>
    </source>
</evidence>
<name>A0A2I0J9A0_PUNGR</name>
<evidence type="ECO:0000256" key="2">
    <source>
        <dbReference type="ARBA" id="ARBA00022473"/>
    </source>
</evidence>
<sequence>MDDSRSDDFYIQSLNAQKWKRVILMNANSIHLLDFEVTDWEKITKNVSVFARSSWGQQLSHGAYKGYARAIGAACRGRCPSAEQRVTQTPKLRISVSFSLRAMWASEMASRDHAGDALSNNLKDFVRQIATVVVDDTLSLLACNGSLRLPLTTASSSTCHPTLIRALKSKHRASLKTVNLLFCPWGAFLARPTKIGRKRLRFYNWAWASHAIGSACTGRIQNLTRGKSLARRGYYLFPTTFRCCSSWGCSRILRHCCSFAGGPSVRIIDRRRRRAENTGQSSCLVGSGGVLVRTHPEEGDSARTRSPQRSQYGDNTPTDLIDGIRLPNLGKPIREPHAAEADHRRAAFHPIARVPIEKIVGRVAIGLPSAVGGGRSEKNTPDLLNYSQHEGGFGNSRKMSLRGRPRPHEGRPNQAPGLMRHGPAPILVPLSGNRPVERIGPPPPPLDLLENKVRAQEAEIERLVAENRRLASTQGTLREELVTAQQEAQRLKAHIKSIQTESDIQMRILRDKIAKYEVDIRAGEGVRIDLERAFKEAQDLVAIRQELLSRIQRANQELKMARTDAEKLQDLNAEFDSLMQEHNRLWATFEYEKSLNIDQVRQMQGMEQNLFSMGREVEKLRSEIMIAEKAAHDPNPHIGGSLNHPNPSYLPQVHGNGPYLDSLGRPLIPVGPLPVEDGTVPYQVRDGGVGLIPSSSSSAAWARPL</sequence>
<evidence type="ECO:0000256" key="7">
    <source>
        <dbReference type="SAM" id="MobiDB-lite"/>
    </source>
</evidence>
<dbReference type="AlphaFoldDB" id="A0A2I0J9A0"/>
<dbReference type="InterPro" id="IPR040353">
    <property type="entry name" value="FLX/FLX-like"/>
</dbReference>
<accession>A0A2I0J9A0</accession>
<dbReference type="PANTHER" id="PTHR33405">
    <property type="entry name" value="PROTEIN FLX-LIKE 2"/>
    <property type="match status" value="1"/>
</dbReference>
<keyword evidence="9" id="KW-1185">Reference proteome</keyword>
<dbReference type="Proteomes" id="UP000233551">
    <property type="component" value="Unassembled WGS sequence"/>
</dbReference>
<evidence type="ECO:0000256" key="3">
    <source>
        <dbReference type="ARBA" id="ARBA00022782"/>
    </source>
</evidence>